<name>A0A7C8ZEA1_OPUST</name>
<accession>A0A7C8ZEA1</accession>
<reference evidence="1" key="2">
    <citation type="submission" date="2020-07" db="EMBL/GenBank/DDBJ databases">
        <authorList>
            <person name="Vera ALvarez R."/>
            <person name="Arias-Moreno D.M."/>
            <person name="Jimenez-Jacinto V."/>
            <person name="Jimenez-Bremont J.F."/>
            <person name="Swaminathan K."/>
            <person name="Moose S.P."/>
            <person name="Guerrero-Gonzalez M.L."/>
            <person name="Marino-Ramirez L."/>
            <person name="Landsman D."/>
            <person name="Rodriguez-Kessler M."/>
            <person name="Delgado-Sanchez P."/>
        </authorList>
    </citation>
    <scope>NUCLEOTIDE SEQUENCE</scope>
    <source>
        <tissue evidence="1">Cladode</tissue>
    </source>
</reference>
<evidence type="ECO:0000313" key="1">
    <source>
        <dbReference type="EMBL" id="MBA4640617.1"/>
    </source>
</evidence>
<dbReference type="AlphaFoldDB" id="A0A7C8ZEA1"/>
<dbReference type="EMBL" id="GISG01119880">
    <property type="protein sequence ID" value="MBA4640617.1"/>
    <property type="molecule type" value="Transcribed_RNA"/>
</dbReference>
<sequence>MKHPPDPFTSSHPPTKSHLPPIAFTYLSLLLPPNYGQPYFSSYRRSEPVHHIGRSFHCSSLYSRNFWWSLLSFGGDLQYLFRFTPSFFICGVFNAPSKSVSIVPVDSSPEDVFLALPGQGDCPILEVGCA</sequence>
<protein>
    <submittedName>
        <fullName evidence="1">Uncharacterized protein</fullName>
    </submittedName>
</protein>
<proteinExistence type="predicted"/>
<organism evidence="1">
    <name type="scientific">Opuntia streptacantha</name>
    <name type="common">Prickly pear cactus</name>
    <name type="synonym">Opuntia cardona</name>
    <dbReference type="NCBI Taxonomy" id="393608"/>
    <lineage>
        <taxon>Eukaryota</taxon>
        <taxon>Viridiplantae</taxon>
        <taxon>Streptophyta</taxon>
        <taxon>Embryophyta</taxon>
        <taxon>Tracheophyta</taxon>
        <taxon>Spermatophyta</taxon>
        <taxon>Magnoliopsida</taxon>
        <taxon>eudicotyledons</taxon>
        <taxon>Gunneridae</taxon>
        <taxon>Pentapetalae</taxon>
        <taxon>Caryophyllales</taxon>
        <taxon>Cactineae</taxon>
        <taxon>Cactaceae</taxon>
        <taxon>Opuntioideae</taxon>
        <taxon>Opuntia</taxon>
    </lineage>
</organism>
<reference evidence="1" key="1">
    <citation type="journal article" date="2013" name="J. Plant Res.">
        <title>Effect of fungi and light on seed germination of three Opuntia species from semiarid lands of central Mexico.</title>
        <authorList>
            <person name="Delgado-Sanchez P."/>
            <person name="Jimenez-Bremont J.F."/>
            <person name="Guerrero-Gonzalez Mde L."/>
            <person name="Flores J."/>
        </authorList>
    </citation>
    <scope>NUCLEOTIDE SEQUENCE</scope>
    <source>
        <tissue evidence="1">Cladode</tissue>
    </source>
</reference>